<dbReference type="RefSeq" id="XP_031576948.1">
    <property type="nucleotide sequence ID" value="XM_031724454.1"/>
</dbReference>
<dbReference type="AlphaFoldDB" id="A0A179UHC2"/>
<dbReference type="GeneID" id="42528606"/>
<gene>
    <name evidence="1" type="ORF">BDBG_16511</name>
</gene>
<dbReference type="EMBL" id="GG657450">
    <property type="protein sequence ID" value="OAT05912.1"/>
    <property type="molecule type" value="Genomic_DNA"/>
</dbReference>
<keyword evidence="2" id="KW-1185">Reference proteome</keyword>
<organism evidence="1 2">
    <name type="scientific">Blastomyces gilchristii (strain SLH14081)</name>
    <name type="common">Blastomyces dermatitidis</name>
    <dbReference type="NCBI Taxonomy" id="559298"/>
    <lineage>
        <taxon>Eukaryota</taxon>
        <taxon>Fungi</taxon>
        <taxon>Dikarya</taxon>
        <taxon>Ascomycota</taxon>
        <taxon>Pezizomycotina</taxon>
        <taxon>Eurotiomycetes</taxon>
        <taxon>Eurotiomycetidae</taxon>
        <taxon>Onygenales</taxon>
        <taxon>Ajellomycetaceae</taxon>
        <taxon>Blastomyces</taxon>
    </lineage>
</organism>
<proteinExistence type="predicted"/>
<accession>A0A179UHC2</accession>
<evidence type="ECO:0000313" key="1">
    <source>
        <dbReference type="EMBL" id="OAT05912.1"/>
    </source>
</evidence>
<name>A0A179UHC2_BLAGS</name>
<protein>
    <submittedName>
        <fullName evidence="1">Uncharacterized protein</fullName>
    </submittedName>
</protein>
<dbReference type="Proteomes" id="UP000002038">
    <property type="component" value="Unassembled WGS sequence"/>
</dbReference>
<evidence type="ECO:0000313" key="2">
    <source>
        <dbReference type="Proteomes" id="UP000002038"/>
    </source>
</evidence>
<reference evidence="2" key="1">
    <citation type="journal article" date="2015" name="PLoS Genet.">
        <title>The dynamic genome and transcriptome of the human fungal pathogen Blastomyces and close relative Emmonsia.</title>
        <authorList>
            <person name="Munoz J.F."/>
            <person name="Gauthier G.M."/>
            <person name="Desjardins C.A."/>
            <person name="Gallo J.E."/>
            <person name="Holder J."/>
            <person name="Sullivan T.D."/>
            <person name="Marty A.J."/>
            <person name="Carmen J.C."/>
            <person name="Chen Z."/>
            <person name="Ding L."/>
            <person name="Gujja S."/>
            <person name="Magrini V."/>
            <person name="Misas E."/>
            <person name="Mitreva M."/>
            <person name="Priest M."/>
            <person name="Saif S."/>
            <person name="Whiston E.A."/>
            <person name="Young S."/>
            <person name="Zeng Q."/>
            <person name="Goldman W.E."/>
            <person name="Mardis E.R."/>
            <person name="Taylor J.W."/>
            <person name="McEwen J.G."/>
            <person name="Clay O.K."/>
            <person name="Klein B.S."/>
            <person name="Cuomo C.A."/>
        </authorList>
    </citation>
    <scope>NUCLEOTIDE SEQUENCE [LARGE SCALE GENOMIC DNA]</scope>
    <source>
        <strain evidence="2">SLH14081</strain>
    </source>
</reference>
<dbReference type="VEuPathDB" id="FungiDB:BDBG_16511"/>
<sequence length="88" mass="10027">MLTEREGDITMMMRETEKELNTDKLISRRDNISLQDTVTITAVIREVEEEEEEEEDMTMRAALLQSVDTAISVFNQAFLTATEITAAL</sequence>
<dbReference type="KEGG" id="bgh:BDBG_16511"/>